<dbReference type="EMBL" id="JAMZIH010000461">
    <property type="protein sequence ID" value="KAJ1679313.1"/>
    <property type="molecule type" value="Genomic_DNA"/>
</dbReference>
<feature type="non-terminal residue" evidence="1">
    <location>
        <position position="764"/>
    </location>
</feature>
<organism evidence="1 2">
    <name type="scientific">Spiromyces aspiralis</name>
    <dbReference type="NCBI Taxonomy" id="68401"/>
    <lineage>
        <taxon>Eukaryota</taxon>
        <taxon>Fungi</taxon>
        <taxon>Fungi incertae sedis</taxon>
        <taxon>Zoopagomycota</taxon>
        <taxon>Kickxellomycotina</taxon>
        <taxon>Kickxellomycetes</taxon>
        <taxon>Kickxellales</taxon>
        <taxon>Kickxellaceae</taxon>
        <taxon>Spiromyces</taxon>
    </lineage>
</organism>
<accession>A0ACC1HW41</accession>
<protein>
    <submittedName>
        <fullName evidence="1">DNA repair protein rad2</fullName>
    </submittedName>
</protein>
<name>A0ACC1HW41_9FUNG</name>
<keyword evidence="2" id="KW-1185">Reference proteome</keyword>
<gene>
    <name evidence="1" type="primary">RAD2</name>
    <name evidence="1" type="ORF">EV182_002306</name>
</gene>
<reference evidence="1" key="1">
    <citation type="submission" date="2022-06" db="EMBL/GenBank/DDBJ databases">
        <title>Phylogenomic reconstructions and comparative analyses of Kickxellomycotina fungi.</title>
        <authorList>
            <person name="Reynolds N.K."/>
            <person name="Stajich J.E."/>
            <person name="Barry K."/>
            <person name="Grigoriev I.V."/>
            <person name="Crous P."/>
            <person name="Smith M.E."/>
        </authorList>
    </citation>
    <scope>NUCLEOTIDE SEQUENCE</scope>
    <source>
        <strain evidence="1">RSA 2271</strain>
    </source>
</reference>
<evidence type="ECO:0000313" key="1">
    <source>
        <dbReference type="EMBL" id="KAJ1679313.1"/>
    </source>
</evidence>
<comment type="caution">
    <text evidence="1">The sequence shown here is derived from an EMBL/GenBank/DDBJ whole genome shotgun (WGS) entry which is preliminary data.</text>
</comment>
<evidence type="ECO:0000313" key="2">
    <source>
        <dbReference type="Proteomes" id="UP001145114"/>
    </source>
</evidence>
<proteinExistence type="predicted"/>
<dbReference type="Proteomes" id="UP001145114">
    <property type="component" value="Unassembled WGS sequence"/>
</dbReference>
<sequence length="764" mass="85975">MGVKGLWSVLEPSSQPVRLEALSGQRIAIDASIWLNQFVKALHDKDGNPLDQAHIIGFYRRICKLLYFGVKPVFVFDGNAPELKRKVIAERRRRGQDRSRNIRRDANRLLALQLQKQALDNAQPGATSPSPHQQKRKGGSGITKPRDLKRKKDEFELSSFDGPEESRFIAKAADDERLPLREEIREFVSNQAHEFSHDVEFDIEDPDFLALPQDIQTELLRALKNQSRRTSYERLQHMLETSRDAYDFSQQQIQNLVRRNDLMQKYFVVSGAHSRVTDPKYLKSNNNLEFSRVAAERDTHYMLVKDEERGAGWVFSRTNNQEQPAEDDTIPSITSNGLKGMNNEGQDQGQHDDDDNDDDDSDVWAQGSQTPAQTGSYDGNYVTISSASSDSFDTDIIIPDNPDNPCEPSIIGANDDKYFPEDAYRPQPPPVPPSTIQQDAWYLQQQHYYYQQQQQYHHQPQSRPQAQSRPQQAFQESHVTNQDLNSMLSSLSADEFLTAMIQMVPQQIIRLVPGIIDQMEAMMDPEDICEEDLEEMHSRFQRRLEKRPEADFPALIEQATDLIRLINVSNGQRRSDMDALADLGSESGGDDSDNYEKADRKAGSTVNAAADAAEKSNAIYADKTFKRSLETAHMEIMVAFMGYLIEWRLRHPRTSSSDAGSKGRGRNKSLLFLSAVSPNIDQIDGYRRGDKGLAARETPDGSSEGPSAKTEVPLPQDAAIPVSILRAKSSPPADEGGDNAVELAGPGIHDDIEVVANTELIYDK</sequence>